<dbReference type="AlphaFoldDB" id="A0A2M7G8F2"/>
<sequence>MTDAIGPIQALQNTLSQLTDRKIDQTQFQQWKELALKDQKLDKSEARFLMDQLAASKFEPDVIPAVTQVLSEGFTSNTSNPVAYIGGNELTDIHKVSKDFDLAKAKSITDQNFIDEIYFKDEQDNLYVAYGSPEQGGALNLDRIKVNYVGRLGDKKVTVVHINNETNTTWEGVKAPWKSTINTLKDAGQTGIVKGIGEMATTLTAMFIGKTVLENGIKTVSEKTAEKAAETVVEKGAEVAAQAATGVVGKAKALGSTIGQSIKSSMRTVVVGGAVAGAVVGTVVTIGSGIGAVKSRYNHRDYTTLDMVTGHY</sequence>
<organism evidence="2 3">
    <name type="scientific">bacterium (Candidatus Blackallbacteria) CG17_big_fil_post_rev_8_21_14_2_50_48_46</name>
    <dbReference type="NCBI Taxonomy" id="2014261"/>
    <lineage>
        <taxon>Bacteria</taxon>
        <taxon>Candidatus Blackallbacteria</taxon>
    </lineage>
</organism>
<name>A0A2M7G8F2_9BACT</name>
<feature type="transmembrane region" description="Helical" evidence="1">
    <location>
        <begin position="269"/>
        <end position="293"/>
    </location>
</feature>
<dbReference type="EMBL" id="PFFQ01000012">
    <property type="protein sequence ID" value="PIW18382.1"/>
    <property type="molecule type" value="Genomic_DNA"/>
</dbReference>
<comment type="caution">
    <text evidence="2">The sequence shown here is derived from an EMBL/GenBank/DDBJ whole genome shotgun (WGS) entry which is preliminary data.</text>
</comment>
<evidence type="ECO:0000256" key="1">
    <source>
        <dbReference type="SAM" id="Phobius"/>
    </source>
</evidence>
<evidence type="ECO:0000313" key="2">
    <source>
        <dbReference type="EMBL" id="PIW18382.1"/>
    </source>
</evidence>
<keyword evidence="1" id="KW-1133">Transmembrane helix</keyword>
<gene>
    <name evidence="2" type="ORF">COW36_03565</name>
</gene>
<dbReference type="Proteomes" id="UP000231019">
    <property type="component" value="Unassembled WGS sequence"/>
</dbReference>
<keyword evidence="1" id="KW-0812">Transmembrane</keyword>
<keyword evidence="1" id="KW-0472">Membrane</keyword>
<proteinExistence type="predicted"/>
<evidence type="ECO:0000313" key="3">
    <source>
        <dbReference type="Proteomes" id="UP000231019"/>
    </source>
</evidence>
<protein>
    <submittedName>
        <fullName evidence="2">Uncharacterized protein</fullName>
    </submittedName>
</protein>
<reference evidence="2 3" key="1">
    <citation type="submission" date="2017-09" db="EMBL/GenBank/DDBJ databases">
        <title>Depth-based differentiation of microbial function through sediment-hosted aquifers and enrichment of novel symbionts in the deep terrestrial subsurface.</title>
        <authorList>
            <person name="Probst A.J."/>
            <person name="Ladd B."/>
            <person name="Jarett J.K."/>
            <person name="Geller-Mcgrath D.E."/>
            <person name="Sieber C.M."/>
            <person name="Emerson J.B."/>
            <person name="Anantharaman K."/>
            <person name="Thomas B.C."/>
            <person name="Malmstrom R."/>
            <person name="Stieglmeier M."/>
            <person name="Klingl A."/>
            <person name="Woyke T."/>
            <person name="Ryan C.M."/>
            <person name="Banfield J.F."/>
        </authorList>
    </citation>
    <scope>NUCLEOTIDE SEQUENCE [LARGE SCALE GENOMIC DNA]</scope>
    <source>
        <strain evidence="2">CG17_big_fil_post_rev_8_21_14_2_50_48_46</strain>
    </source>
</reference>
<accession>A0A2M7G8F2</accession>